<evidence type="ECO:0000313" key="1">
    <source>
        <dbReference type="EMBL" id="KAF2861654.1"/>
    </source>
</evidence>
<dbReference type="AlphaFoldDB" id="A0A6A7C2F5"/>
<feature type="non-terminal residue" evidence="1">
    <location>
        <position position="79"/>
    </location>
</feature>
<protein>
    <submittedName>
        <fullName evidence="1">Uncharacterized protein</fullName>
    </submittedName>
</protein>
<proteinExistence type="predicted"/>
<feature type="non-terminal residue" evidence="1">
    <location>
        <position position="1"/>
    </location>
</feature>
<dbReference type="EMBL" id="MU005971">
    <property type="protein sequence ID" value="KAF2861654.1"/>
    <property type="molecule type" value="Genomic_DNA"/>
</dbReference>
<organism evidence="1 2">
    <name type="scientific">Piedraia hortae CBS 480.64</name>
    <dbReference type="NCBI Taxonomy" id="1314780"/>
    <lineage>
        <taxon>Eukaryota</taxon>
        <taxon>Fungi</taxon>
        <taxon>Dikarya</taxon>
        <taxon>Ascomycota</taxon>
        <taxon>Pezizomycotina</taxon>
        <taxon>Dothideomycetes</taxon>
        <taxon>Dothideomycetidae</taxon>
        <taxon>Capnodiales</taxon>
        <taxon>Piedraiaceae</taxon>
        <taxon>Piedraia</taxon>
    </lineage>
</organism>
<dbReference type="Proteomes" id="UP000799421">
    <property type="component" value="Unassembled WGS sequence"/>
</dbReference>
<accession>A0A6A7C2F5</accession>
<keyword evidence="2" id="KW-1185">Reference proteome</keyword>
<sequence length="79" mass="9085">ATHHLQPLNFGLFSPLGNYYSQGLNSFTNMSLRQTTMTKSFFGISWPAFEKALTKENVLSAWRKTWIFPFDPEVVLSKL</sequence>
<gene>
    <name evidence="1" type="ORF">K470DRAFT_195956</name>
</gene>
<evidence type="ECO:0000313" key="2">
    <source>
        <dbReference type="Proteomes" id="UP000799421"/>
    </source>
</evidence>
<dbReference type="OrthoDB" id="5425161at2759"/>
<name>A0A6A7C2F5_9PEZI</name>
<reference evidence="1" key="1">
    <citation type="journal article" date="2020" name="Stud. Mycol.">
        <title>101 Dothideomycetes genomes: a test case for predicting lifestyles and emergence of pathogens.</title>
        <authorList>
            <person name="Haridas S."/>
            <person name="Albert R."/>
            <person name="Binder M."/>
            <person name="Bloem J."/>
            <person name="Labutti K."/>
            <person name="Salamov A."/>
            <person name="Andreopoulos B."/>
            <person name="Baker S."/>
            <person name="Barry K."/>
            <person name="Bills G."/>
            <person name="Bluhm B."/>
            <person name="Cannon C."/>
            <person name="Castanera R."/>
            <person name="Culley D."/>
            <person name="Daum C."/>
            <person name="Ezra D."/>
            <person name="Gonzalez J."/>
            <person name="Henrissat B."/>
            <person name="Kuo A."/>
            <person name="Liang C."/>
            <person name="Lipzen A."/>
            <person name="Lutzoni F."/>
            <person name="Magnuson J."/>
            <person name="Mondo S."/>
            <person name="Nolan M."/>
            <person name="Ohm R."/>
            <person name="Pangilinan J."/>
            <person name="Park H.-J."/>
            <person name="Ramirez L."/>
            <person name="Alfaro M."/>
            <person name="Sun H."/>
            <person name="Tritt A."/>
            <person name="Yoshinaga Y."/>
            <person name="Zwiers L.-H."/>
            <person name="Turgeon B."/>
            <person name="Goodwin S."/>
            <person name="Spatafora J."/>
            <person name="Crous P."/>
            <person name="Grigoriev I."/>
        </authorList>
    </citation>
    <scope>NUCLEOTIDE SEQUENCE</scope>
    <source>
        <strain evidence="1">CBS 480.64</strain>
    </source>
</reference>